<dbReference type="RefSeq" id="WP_098039074.1">
    <property type="nucleotide sequence ID" value="NZ_CWGJ01000026.1"/>
</dbReference>
<evidence type="ECO:0000256" key="1">
    <source>
        <dbReference type="SAM" id="SignalP"/>
    </source>
</evidence>
<gene>
    <name evidence="2" type="ORF">ELAC_1882</name>
</gene>
<accession>A0A0H5DRI9</accession>
<sequence length="291" mass="33611">MKIILFLFTVCCSLLLSCAEPAAEAQTVFEYLLFEIEQDAVLSTEERLEKIKEFKLRIGSLPKNEASWLTRLLLQETRSRITDILKHASLEEAEIETHLAEYEQTTQNVHFMTPELARQRLFFVADLKIHRQYVYEFGIALGCEERQLLRHDLCKLSAKHFEGGWEDEERLTYLAARGEHQNEEAYHDSFGLNCDDFDSFSEESLRTTALESVADWLAVTKQRGGSTISCSLISNFTKNNPHPRLIPFLKEALIKAHVHYLDSKQNPDTANIFANLPCWSKEVEEFFESLK</sequence>
<dbReference type="EMBL" id="CWGJ01000026">
    <property type="protein sequence ID" value="CRX39207.1"/>
    <property type="molecule type" value="Genomic_DNA"/>
</dbReference>
<keyword evidence="1" id="KW-0732">Signal</keyword>
<proteinExistence type="predicted"/>
<keyword evidence="3" id="KW-1185">Reference proteome</keyword>
<dbReference type="PROSITE" id="PS51257">
    <property type="entry name" value="PROKAR_LIPOPROTEIN"/>
    <property type="match status" value="1"/>
</dbReference>
<feature type="chain" id="PRO_5005217836" evidence="1">
    <location>
        <begin position="23"/>
        <end position="291"/>
    </location>
</feature>
<evidence type="ECO:0000313" key="2">
    <source>
        <dbReference type="EMBL" id="CRX39207.1"/>
    </source>
</evidence>
<dbReference type="AlphaFoldDB" id="A0A0H5DRI9"/>
<organism evidence="2 3">
    <name type="scientific">Estrella lausannensis</name>
    <dbReference type="NCBI Taxonomy" id="483423"/>
    <lineage>
        <taxon>Bacteria</taxon>
        <taxon>Pseudomonadati</taxon>
        <taxon>Chlamydiota</taxon>
        <taxon>Chlamydiia</taxon>
        <taxon>Parachlamydiales</taxon>
        <taxon>Candidatus Criblamydiaceae</taxon>
        <taxon>Estrella</taxon>
    </lineage>
</organism>
<feature type="signal peptide" evidence="1">
    <location>
        <begin position="1"/>
        <end position="22"/>
    </location>
</feature>
<protein>
    <submittedName>
        <fullName evidence="2">Putative secreted protein</fullName>
    </submittedName>
</protein>
<reference evidence="3" key="1">
    <citation type="submission" date="2015-06" db="EMBL/GenBank/DDBJ databases">
        <authorList>
            <person name="Bertelli C."/>
        </authorList>
    </citation>
    <scope>NUCLEOTIDE SEQUENCE [LARGE SCALE GENOMIC DNA]</scope>
    <source>
        <strain evidence="3">CRIB-30</strain>
    </source>
</reference>
<name>A0A0H5DRI9_9BACT</name>
<dbReference type="Proteomes" id="UP000220251">
    <property type="component" value="Unassembled WGS sequence"/>
</dbReference>
<evidence type="ECO:0000313" key="3">
    <source>
        <dbReference type="Proteomes" id="UP000220251"/>
    </source>
</evidence>